<dbReference type="InterPro" id="IPR013525">
    <property type="entry name" value="ABC2_TM"/>
</dbReference>
<dbReference type="InterPro" id="IPR003439">
    <property type="entry name" value="ABC_transporter-like_ATP-bd"/>
</dbReference>
<evidence type="ECO:0000256" key="3">
    <source>
        <dbReference type="ARBA" id="ARBA00022692"/>
    </source>
</evidence>
<dbReference type="Pfam" id="PF01061">
    <property type="entry name" value="ABC2_membrane"/>
    <property type="match status" value="1"/>
</dbReference>
<feature type="transmembrane region" description="Helical" evidence="8">
    <location>
        <begin position="605"/>
        <end position="629"/>
    </location>
</feature>
<evidence type="ECO:0000256" key="2">
    <source>
        <dbReference type="ARBA" id="ARBA00022448"/>
    </source>
</evidence>
<dbReference type="InterPro" id="IPR003593">
    <property type="entry name" value="AAA+_ATPase"/>
</dbReference>
<evidence type="ECO:0000313" key="11">
    <source>
        <dbReference type="Proteomes" id="UP000077266"/>
    </source>
</evidence>
<keyword evidence="4" id="KW-0547">Nucleotide-binding</keyword>
<reference evidence="10 11" key="1">
    <citation type="journal article" date="2016" name="Mol. Biol. Evol.">
        <title>Comparative Genomics of Early-Diverging Mushroom-Forming Fungi Provides Insights into the Origins of Lignocellulose Decay Capabilities.</title>
        <authorList>
            <person name="Nagy L.G."/>
            <person name="Riley R."/>
            <person name="Tritt A."/>
            <person name="Adam C."/>
            <person name="Daum C."/>
            <person name="Floudas D."/>
            <person name="Sun H."/>
            <person name="Yadav J.S."/>
            <person name="Pangilinan J."/>
            <person name="Larsson K.H."/>
            <person name="Matsuura K."/>
            <person name="Barry K."/>
            <person name="Labutti K."/>
            <person name="Kuo R."/>
            <person name="Ohm R.A."/>
            <person name="Bhattacharya S.S."/>
            <person name="Shirouzu T."/>
            <person name="Yoshinaga Y."/>
            <person name="Martin F.M."/>
            <person name="Grigoriev I.V."/>
            <person name="Hibbett D.S."/>
        </authorList>
    </citation>
    <scope>NUCLEOTIDE SEQUENCE [LARGE SCALE GENOMIC DNA]</scope>
    <source>
        <strain evidence="10 11">HHB12029</strain>
    </source>
</reference>
<evidence type="ECO:0000256" key="8">
    <source>
        <dbReference type="SAM" id="Phobius"/>
    </source>
</evidence>
<dbReference type="PROSITE" id="PS00211">
    <property type="entry name" value="ABC_TRANSPORTER_1"/>
    <property type="match status" value="1"/>
</dbReference>
<dbReference type="PANTHER" id="PTHR48041:SF98">
    <property type="entry name" value="TRANSPORTER, PUTATIVE (EUROFUNG)-RELATED"/>
    <property type="match status" value="1"/>
</dbReference>
<evidence type="ECO:0000256" key="6">
    <source>
        <dbReference type="ARBA" id="ARBA00022989"/>
    </source>
</evidence>
<evidence type="ECO:0000256" key="5">
    <source>
        <dbReference type="ARBA" id="ARBA00022840"/>
    </source>
</evidence>
<dbReference type="PANTHER" id="PTHR48041">
    <property type="entry name" value="ABC TRANSPORTER G FAMILY MEMBER 28"/>
    <property type="match status" value="1"/>
</dbReference>
<proteinExistence type="predicted"/>
<dbReference type="GO" id="GO:0005524">
    <property type="term" value="F:ATP binding"/>
    <property type="evidence" value="ECO:0007669"/>
    <property type="project" value="UniProtKB-KW"/>
</dbReference>
<evidence type="ECO:0000256" key="7">
    <source>
        <dbReference type="ARBA" id="ARBA00023136"/>
    </source>
</evidence>
<keyword evidence="7 8" id="KW-0472">Membrane</keyword>
<dbReference type="SMART" id="SM00382">
    <property type="entry name" value="AAA"/>
    <property type="match status" value="1"/>
</dbReference>
<evidence type="ECO:0000259" key="9">
    <source>
        <dbReference type="PROSITE" id="PS50893"/>
    </source>
</evidence>
<dbReference type="EMBL" id="KV425900">
    <property type="protein sequence ID" value="KZW00496.1"/>
    <property type="molecule type" value="Genomic_DNA"/>
</dbReference>
<keyword evidence="10" id="KW-0378">Hydrolase</keyword>
<keyword evidence="3 8" id="KW-0812">Transmembrane</keyword>
<dbReference type="PROSITE" id="PS50893">
    <property type="entry name" value="ABC_TRANSPORTER_2"/>
    <property type="match status" value="1"/>
</dbReference>
<dbReference type="AlphaFoldDB" id="A0A165NBD2"/>
<dbReference type="Gene3D" id="3.40.50.300">
    <property type="entry name" value="P-loop containing nucleotide triphosphate hydrolases"/>
    <property type="match status" value="1"/>
</dbReference>
<feature type="transmembrane region" description="Helical" evidence="8">
    <location>
        <begin position="475"/>
        <end position="492"/>
    </location>
</feature>
<dbReference type="InParanoid" id="A0A165NBD2"/>
<dbReference type="GO" id="GO:0016020">
    <property type="term" value="C:membrane"/>
    <property type="evidence" value="ECO:0007669"/>
    <property type="project" value="UniProtKB-SubCell"/>
</dbReference>
<keyword evidence="5" id="KW-0067">ATP-binding</keyword>
<dbReference type="OrthoDB" id="66620at2759"/>
<dbReference type="Proteomes" id="UP000077266">
    <property type="component" value="Unassembled WGS sequence"/>
</dbReference>
<keyword evidence="11" id="KW-1185">Reference proteome</keyword>
<dbReference type="GO" id="GO:0140359">
    <property type="term" value="F:ABC-type transporter activity"/>
    <property type="evidence" value="ECO:0007669"/>
    <property type="project" value="InterPro"/>
</dbReference>
<accession>A0A165NBD2</accession>
<name>A0A165NBD2_EXIGL</name>
<dbReference type="GO" id="GO:0016887">
    <property type="term" value="F:ATP hydrolysis activity"/>
    <property type="evidence" value="ECO:0007669"/>
    <property type="project" value="InterPro"/>
</dbReference>
<dbReference type="SUPFAM" id="SSF52540">
    <property type="entry name" value="P-loop containing nucleoside triphosphate hydrolases"/>
    <property type="match status" value="1"/>
</dbReference>
<feature type="transmembrane region" description="Helical" evidence="8">
    <location>
        <begin position="365"/>
        <end position="389"/>
    </location>
</feature>
<evidence type="ECO:0000313" key="10">
    <source>
        <dbReference type="EMBL" id="KZW00496.1"/>
    </source>
</evidence>
<evidence type="ECO:0000256" key="1">
    <source>
        <dbReference type="ARBA" id="ARBA00004141"/>
    </source>
</evidence>
<feature type="transmembrane region" description="Helical" evidence="8">
    <location>
        <begin position="497"/>
        <end position="520"/>
    </location>
</feature>
<feature type="domain" description="ABC transporter" evidence="9">
    <location>
        <begin position="18"/>
        <end position="254"/>
    </location>
</feature>
<dbReference type="STRING" id="1314781.A0A165NBD2"/>
<dbReference type="InterPro" id="IPR050352">
    <property type="entry name" value="ABCG_transporters"/>
</dbReference>
<feature type="transmembrane region" description="Helical" evidence="8">
    <location>
        <begin position="401"/>
        <end position="422"/>
    </location>
</feature>
<organism evidence="10 11">
    <name type="scientific">Exidia glandulosa HHB12029</name>
    <dbReference type="NCBI Taxonomy" id="1314781"/>
    <lineage>
        <taxon>Eukaryota</taxon>
        <taxon>Fungi</taxon>
        <taxon>Dikarya</taxon>
        <taxon>Basidiomycota</taxon>
        <taxon>Agaricomycotina</taxon>
        <taxon>Agaricomycetes</taxon>
        <taxon>Auriculariales</taxon>
        <taxon>Exidiaceae</taxon>
        <taxon>Exidia</taxon>
    </lineage>
</organism>
<dbReference type="InterPro" id="IPR027417">
    <property type="entry name" value="P-loop_NTPase"/>
</dbReference>
<gene>
    <name evidence="10" type="ORF">EXIGLDRAFT_721272</name>
</gene>
<keyword evidence="2" id="KW-0813">Transport</keyword>
<keyword evidence="6 8" id="KW-1133">Transmembrane helix</keyword>
<sequence>MPMASPSRQSQASKPSYFEWHNLSFEIAGKKILDGVSGHVAAGELLAVCGPSGAGKSTFLDVMAQRTKPTDGYTSFNGELSPDMQELSSYVEQHDALLGVLTVRETLLFAAKLSFPPSTSSAVIQRRVEDTIAQLGLSRVADNRIGTPIQRGVSGGQRRRVSIGVELVRLPRILLLDEPTSGLDSAASREIIRTTRDIARRYGMLVIATIHQPSYETLALFDRVLLLARGQTAFFGATSSLVPYLRDVLKSNIGEHSNPAERALDLLNDDFNMAESRDQGDEEKAARDNASVPNVLATWREFSRTHPAEAYLTLNPSPNTKYTAPDATFVGADAQDPRWHAQWYRPIHQTGVLMHRAFLNYTRNLLAYGVRIGMYVGMGVLLATVWVNLGTSSSKINDRLSVHFFSVAFLGFMSVAGIPAFLEERHVFMRERLNGLYGVGPYVVSNSLASAPFLFICSLVFTIISYWSIGLHPGGEHFFKFLAVLYLAVYTAESQSLLVAAGVPIFVAALAIASFLNGFWMCVQGYFIRAVNLPAFWRVWAHWIDYETHAFNFLVINDLRGLVFECSNSSGQCHCEYASSLIASGRCEVSGEDVLKTLDITELDAGTYVAILFCIAIVYRILLFVVLYFKRR</sequence>
<protein>
    <submittedName>
        <fullName evidence="10">p-loop containing nucleoside triphosphate hydrolase protein</fullName>
    </submittedName>
</protein>
<dbReference type="Pfam" id="PF00005">
    <property type="entry name" value="ABC_tran"/>
    <property type="match status" value="1"/>
</dbReference>
<evidence type="ECO:0000256" key="4">
    <source>
        <dbReference type="ARBA" id="ARBA00022741"/>
    </source>
</evidence>
<comment type="subcellular location">
    <subcellularLocation>
        <location evidence="1">Membrane</location>
        <topology evidence="1">Multi-pass membrane protein</topology>
    </subcellularLocation>
</comment>
<feature type="transmembrane region" description="Helical" evidence="8">
    <location>
        <begin position="443"/>
        <end position="469"/>
    </location>
</feature>
<dbReference type="InterPro" id="IPR017871">
    <property type="entry name" value="ABC_transporter-like_CS"/>
</dbReference>